<organism evidence="4 5">
    <name type="scientific">Orbilia blumenaviensis</name>
    <dbReference type="NCBI Taxonomy" id="1796055"/>
    <lineage>
        <taxon>Eukaryota</taxon>
        <taxon>Fungi</taxon>
        <taxon>Dikarya</taxon>
        <taxon>Ascomycota</taxon>
        <taxon>Pezizomycotina</taxon>
        <taxon>Orbiliomycetes</taxon>
        <taxon>Orbiliales</taxon>
        <taxon>Orbiliaceae</taxon>
        <taxon>Orbilia</taxon>
    </lineage>
</organism>
<dbReference type="PANTHER" id="PTHR46910">
    <property type="entry name" value="TRANSCRIPTION FACTOR PDR1"/>
    <property type="match status" value="1"/>
</dbReference>
<dbReference type="PANTHER" id="PTHR46910:SF5">
    <property type="entry name" value="ZN(II)2CYS6 TRANSCRIPTION FACTOR (EUROFUNG)"/>
    <property type="match status" value="1"/>
</dbReference>
<evidence type="ECO:0000313" key="4">
    <source>
        <dbReference type="EMBL" id="KAK6337457.1"/>
    </source>
</evidence>
<name>A0AAV9U8W9_9PEZI</name>
<dbReference type="PROSITE" id="PS50048">
    <property type="entry name" value="ZN2_CY6_FUNGAL_2"/>
    <property type="match status" value="1"/>
</dbReference>
<dbReference type="CDD" id="cd00067">
    <property type="entry name" value="GAL4"/>
    <property type="match status" value="1"/>
</dbReference>
<sequence length="714" mass="79827">MSEAPEVPDAYGHGGLRELRKTCDQCRARKVRCDRETPCSNCRITQRECSFTGAGQKPRTTRQRVLISHQYENKIDGFEARLAGIERMLRDLTTSLKRGDICTPRSDASVPNYISPGTTEPSILCGDTPIAGTEDNDQEFEGNSSLAAHTTFASEFLEQAVTKTSLSRQFNPDMQNALSSLRKMVRMQNRNGDTMESRFTHQKPMPRGGFSKLPLPPADVVLKVLRKIKIAPPMAFLMSLTFVTVDDFVDVCRRIYFPTEDYNIAVFITVNSGLYYLFQDNTCSATEDFSDEECLKYQTLCRDNLETALSNLPLLLPARKDMVEALILGVTYAIEISKLSLAWQLNCAAAIICQTLGWHRLRSKDEAGDPRITLFWYCYMLDKGLALRFGRTSVIQDWDISAPRHFGNSTLPESWNAMIGLWISTGGILGEIYEHLYSPSALAREPSQRVETARLLVEKMKRIWNDMESFSVTSGARGTDTLRSFSKDPRNETTLDMVHKSGKVTHLSSLTLIYRAIPSSPGFPSTFNAECIDAARTAFSSHIECMELTADSPVAMAGYLHWTILYSPFTPFIVLFCHVIETSNVDDLQLLNQFAESLQPALSTSQAVEKLYRLCKLLHQIAALYIEAKGQQQQDSDMSMVGNDLDTYLSQLGFISQNHVGEGVNISNGSGLGSVPIINQAQELGDWFSGNRYVMGLMEDDFLDVDPSVWQGSL</sequence>
<dbReference type="Proteomes" id="UP001373714">
    <property type="component" value="Unassembled WGS sequence"/>
</dbReference>
<dbReference type="GO" id="GO:0000981">
    <property type="term" value="F:DNA-binding transcription factor activity, RNA polymerase II-specific"/>
    <property type="evidence" value="ECO:0007669"/>
    <property type="project" value="InterPro"/>
</dbReference>
<dbReference type="EMBL" id="JAVHNS010000013">
    <property type="protein sequence ID" value="KAK6337457.1"/>
    <property type="molecule type" value="Genomic_DNA"/>
</dbReference>
<evidence type="ECO:0000313" key="5">
    <source>
        <dbReference type="Proteomes" id="UP001373714"/>
    </source>
</evidence>
<protein>
    <recommendedName>
        <fullName evidence="3">Zn(2)-C6 fungal-type domain-containing protein</fullName>
    </recommendedName>
</protein>
<dbReference type="Gene3D" id="4.10.240.10">
    <property type="entry name" value="Zn(2)-C6 fungal-type DNA-binding domain"/>
    <property type="match status" value="1"/>
</dbReference>
<keyword evidence="2" id="KW-0539">Nucleus</keyword>
<keyword evidence="5" id="KW-1185">Reference proteome</keyword>
<dbReference type="SMART" id="SM00906">
    <property type="entry name" value="Fungal_trans"/>
    <property type="match status" value="1"/>
</dbReference>
<dbReference type="GO" id="GO:0006351">
    <property type="term" value="P:DNA-templated transcription"/>
    <property type="evidence" value="ECO:0007669"/>
    <property type="project" value="InterPro"/>
</dbReference>
<feature type="domain" description="Zn(2)-C6 fungal-type" evidence="3">
    <location>
        <begin position="22"/>
        <end position="51"/>
    </location>
</feature>
<dbReference type="SMART" id="SM00066">
    <property type="entry name" value="GAL4"/>
    <property type="match status" value="1"/>
</dbReference>
<accession>A0AAV9U8W9</accession>
<evidence type="ECO:0000256" key="2">
    <source>
        <dbReference type="ARBA" id="ARBA00023242"/>
    </source>
</evidence>
<dbReference type="PROSITE" id="PS00463">
    <property type="entry name" value="ZN2_CY6_FUNGAL_1"/>
    <property type="match status" value="1"/>
</dbReference>
<gene>
    <name evidence="4" type="ORF">TWF730_002856</name>
</gene>
<keyword evidence="1" id="KW-0479">Metal-binding</keyword>
<dbReference type="GO" id="GO:0003677">
    <property type="term" value="F:DNA binding"/>
    <property type="evidence" value="ECO:0007669"/>
    <property type="project" value="InterPro"/>
</dbReference>
<evidence type="ECO:0000256" key="1">
    <source>
        <dbReference type="ARBA" id="ARBA00022723"/>
    </source>
</evidence>
<dbReference type="Pfam" id="PF00172">
    <property type="entry name" value="Zn_clus"/>
    <property type="match status" value="1"/>
</dbReference>
<dbReference type="InterPro" id="IPR050987">
    <property type="entry name" value="AtrR-like"/>
</dbReference>
<dbReference type="InterPro" id="IPR001138">
    <property type="entry name" value="Zn2Cys6_DnaBD"/>
</dbReference>
<dbReference type="CDD" id="cd12148">
    <property type="entry name" value="fungal_TF_MHR"/>
    <property type="match status" value="1"/>
</dbReference>
<dbReference type="InterPro" id="IPR007219">
    <property type="entry name" value="XnlR_reg_dom"/>
</dbReference>
<proteinExistence type="predicted"/>
<comment type="caution">
    <text evidence="4">The sequence shown here is derived from an EMBL/GenBank/DDBJ whole genome shotgun (WGS) entry which is preliminary data.</text>
</comment>
<dbReference type="GO" id="GO:0008270">
    <property type="term" value="F:zinc ion binding"/>
    <property type="evidence" value="ECO:0007669"/>
    <property type="project" value="InterPro"/>
</dbReference>
<dbReference type="SUPFAM" id="SSF57701">
    <property type="entry name" value="Zn2/Cys6 DNA-binding domain"/>
    <property type="match status" value="1"/>
</dbReference>
<dbReference type="InterPro" id="IPR036864">
    <property type="entry name" value="Zn2-C6_fun-type_DNA-bd_sf"/>
</dbReference>
<dbReference type="AlphaFoldDB" id="A0AAV9U8W9"/>
<dbReference type="Pfam" id="PF04082">
    <property type="entry name" value="Fungal_trans"/>
    <property type="match status" value="1"/>
</dbReference>
<evidence type="ECO:0000259" key="3">
    <source>
        <dbReference type="PROSITE" id="PS50048"/>
    </source>
</evidence>
<reference evidence="4 5" key="1">
    <citation type="submission" date="2019-10" db="EMBL/GenBank/DDBJ databases">
        <authorList>
            <person name="Palmer J.M."/>
        </authorList>
    </citation>
    <scope>NUCLEOTIDE SEQUENCE [LARGE SCALE GENOMIC DNA]</scope>
    <source>
        <strain evidence="4 5">TWF730</strain>
    </source>
</reference>